<organism evidence="1">
    <name type="scientific">Arundo donax</name>
    <name type="common">Giant reed</name>
    <name type="synonym">Donax arundinaceus</name>
    <dbReference type="NCBI Taxonomy" id="35708"/>
    <lineage>
        <taxon>Eukaryota</taxon>
        <taxon>Viridiplantae</taxon>
        <taxon>Streptophyta</taxon>
        <taxon>Embryophyta</taxon>
        <taxon>Tracheophyta</taxon>
        <taxon>Spermatophyta</taxon>
        <taxon>Magnoliopsida</taxon>
        <taxon>Liliopsida</taxon>
        <taxon>Poales</taxon>
        <taxon>Poaceae</taxon>
        <taxon>PACMAD clade</taxon>
        <taxon>Arundinoideae</taxon>
        <taxon>Arundineae</taxon>
        <taxon>Arundo</taxon>
    </lineage>
</organism>
<name>A0A0A8YEI7_ARUDO</name>
<accession>A0A0A8YEI7</accession>
<proteinExistence type="predicted"/>
<evidence type="ECO:0000313" key="1">
    <source>
        <dbReference type="EMBL" id="JAD21577.1"/>
    </source>
</evidence>
<reference evidence="1" key="2">
    <citation type="journal article" date="2015" name="Data Brief">
        <title>Shoot transcriptome of the giant reed, Arundo donax.</title>
        <authorList>
            <person name="Barrero R.A."/>
            <person name="Guerrero F.D."/>
            <person name="Moolhuijzen P."/>
            <person name="Goolsby J.A."/>
            <person name="Tidwell J."/>
            <person name="Bellgard S.E."/>
            <person name="Bellgard M.I."/>
        </authorList>
    </citation>
    <scope>NUCLEOTIDE SEQUENCE</scope>
    <source>
        <tissue evidence="1">Shoot tissue taken approximately 20 cm above the soil surface</tissue>
    </source>
</reference>
<protein>
    <submittedName>
        <fullName evidence="1">Uncharacterized protein</fullName>
    </submittedName>
</protein>
<sequence>MCLHVLSSLLRNMHQMITIWLLLILLQLEGLCYVRHPISDKVERQHVRV</sequence>
<reference evidence="1" key="1">
    <citation type="submission" date="2014-09" db="EMBL/GenBank/DDBJ databases">
        <authorList>
            <person name="Magalhaes I.L.F."/>
            <person name="Oliveira U."/>
            <person name="Santos F.R."/>
            <person name="Vidigal T.H.D.A."/>
            <person name="Brescovit A.D."/>
            <person name="Santos A.J."/>
        </authorList>
    </citation>
    <scope>NUCLEOTIDE SEQUENCE</scope>
    <source>
        <tissue evidence="1">Shoot tissue taken approximately 20 cm above the soil surface</tissue>
    </source>
</reference>
<dbReference type="EMBL" id="GBRH01276318">
    <property type="protein sequence ID" value="JAD21577.1"/>
    <property type="molecule type" value="Transcribed_RNA"/>
</dbReference>
<dbReference type="AlphaFoldDB" id="A0A0A8YEI7"/>